<protein>
    <submittedName>
        <fullName evidence="1">Putative AlkP superfamily pyrophosphatase or phosphodiesterase</fullName>
    </submittedName>
</protein>
<dbReference type="CDD" id="cd16018">
    <property type="entry name" value="Enpp"/>
    <property type="match status" value="1"/>
</dbReference>
<dbReference type="Proteomes" id="UP000253490">
    <property type="component" value="Unassembled WGS sequence"/>
</dbReference>
<comment type="caution">
    <text evidence="1">The sequence shown here is derived from an EMBL/GenBank/DDBJ whole genome shotgun (WGS) entry which is preliminary data.</text>
</comment>
<dbReference type="InterPro" id="IPR002591">
    <property type="entry name" value="Phosphodiest/P_Trfase"/>
</dbReference>
<keyword evidence="2" id="KW-1185">Reference proteome</keyword>
<name>A0A366IF40_9FIRM</name>
<organism evidence="1 2">
    <name type="scientific">Alkalibaculum bacchi</name>
    <dbReference type="NCBI Taxonomy" id="645887"/>
    <lineage>
        <taxon>Bacteria</taxon>
        <taxon>Bacillati</taxon>
        <taxon>Bacillota</taxon>
        <taxon>Clostridia</taxon>
        <taxon>Eubacteriales</taxon>
        <taxon>Eubacteriaceae</taxon>
        <taxon>Alkalibaculum</taxon>
    </lineage>
</organism>
<dbReference type="PANTHER" id="PTHR10151">
    <property type="entry name" value="ECTONUCLEOTIDE PYROPHOSPHATASE/PHOSPHODIESTERASE"/>
    <property type="match status" value="1"/>
</dbReference>
<reference evidence="1 2" key="1">
    <citation type="submission" date="2018-06" db="EMBL/GenBank/DDBJ databases">
        <title>Genomic Encyclopedia of Type Strains, Phase IV (KMG-IV): sequencing the most valuable type-strain genomes for metagenomic binning, comparative biology and taxonomic classification.</title>
        <authorList>
            <person name="Goeker M."/>
        </authorList>
    </citation>
    <scope>NUCLEOTIDE SEQUENCE [LARGE SCALE GENOMIC DNA]</scope>
    <source>
        <strain evidence="1 2">DSM 22112</strain>
    </source>
</reference>
<dbReference type="Pfam" id="PF01663">
    <property type="entry name" value="Phosphodiest"/>
    <property type="match status" value="1"/>
</dbReference>
<dbReference type="GO" id="GO:0016787">
    <property type="term" value="F:hydrolase activity"/>
    <property type="evidence" value="ECO:0007669"/>
    <property type="project" value="UniProtKB-ARBA"/>
</dbReference>
<dbReference type="SUPFAM" id="SSF53649">
    <property type="entry name" value="Alkaline phosphatase-like"/>
    <property type="match status" value="1"/>
</dbReference>
<dbReference type="Gene3D" id="3.40.720.10">
    <property type="entry name" value="Alkaline Phosphatase, subunit A"/>
    <property type="match status" value="1"/>
</dbReference>
<proteinExistence type="predicted"/>
<accession>A0A366IF40</accession>
<dbReference type="RefSeq" id="WP_113919475.1">
    <property type="nucleotide sequence ID" value="NZ_QNRX01000002.1"/>
</dbReference>
<dbReference type="OrthoDB" id="9779418at2"/>
<dbReference type="PANTHER" id="PTHR10151:SF120">
    <property type="entry name" value="BIS(5'-ADENOSYL)-TRIPHOSPHATASE"/>
    <property type="match status" value="1"/>
</dbReference>
<sequence length="425" mass="48076">MNPKHVIVISYDAFSEDNWEMAKSLPNLSKLIKNGAVSTKLRSVYPTLTYTVHTTIVTGVHSDKHGIFHNNPFQPFVEEKNQIWFWYQDAIKVPTLYDLAKKKGLSTAGLLWPVSGKSSIKYNLPEIHALKNENQSLKVLKGGSPLFCLGLELKYGRYRKGIQQPNLDDFTTLCTVDTIKTKKTNLLLIHLIDLDDAKHGFGTDSKEVKEAILRMDIRLGRIMDAIEDAGIKKDTTLFIIGDHSQINVKYKVALNHLLKEKGLIFKEKGEVKWRACLQSTGGAAYLHIKEGDLEAETVAYTVLKDAMQKGDYGIEHIYSREELDSLHVNKSINTMVESKSGYSFVDTLKGPMIIDLEEKDIKYATHGYSPDKENYKCVFVASGPLIKENYFLEDIEMVDIAPTIGKIFGIELKNRDGRVLDEIFR</sequence>
<dbReference type="AlphaFoldDB" id="A0A366IF40"/>
<gene>
    <name evidence="1" type="ORF">DES36_10241</name>
</gene>
<dbReference type="EMBL" id="QNRX01000002">
    <property type="protein sequence ID" value="RBP68901.1"/>
    <property type="molecule type" value="Genomic_DNA"/>
</dbReference>
<evidence type="ECO:0000313" key="2">
    <source>
        <dbReference type="Proteomes" id="UP000253490"/>
    </source>
</evidence>
<dbReference type="InterPro" id="IPR017850">
    <property type="entry name" value="Alkaline_phosphatase_core_sf"/>
</dbReference>
<evidence type="ECO:0000313" key="1">
    <source>
        <dbReference type="EMBL" id="RBP68901.1"/>
    </source>
</evidence>